<sequence length="407" mass="45365">LLFPLLFHFGTAFKFLAYSPQFAVSHVNYIGKISDALVEAGHEVVIVAPFVDPGISGARTKKAKVIELPANEHCLRWNRVQVRAMDLYWDGSYLEIAMDTDELFDAVAACHNATWHYPGLIEKIRAEKFDAAFSEDPAGFGLFHLAGISVHAYTMSFTAFDCNFDITQMPTSPSYVPALLSPYGDQMSFFQRVANTFLSAAFGFIQKNKRIDLLEPLFDSIQPGLPSLSSVIANTSLVFINSEPLLDYPRPTVHRVIDIGGIVTPTEFEPLNQYWSDVLSRRNKTVILSFGTYIKASAMPEIYKRTFRETLAKFPDVTFIWKYEDPSHNFSGGIENIVETTWLPQVDMLNDVRLTAFITHGGQGSTLEAAYAGVPMLMVPTQGDQFRNAAMIKRAGLGEVVYLSAID</sequence>
<gene>
    <name evidence="12" type="ORF">PFISCL1PPCAC_22306</name>
</gene>
<dbReference type="Pfam" id="PF00201">
    <property type="entry name" value="UDPGT"/>
    <property type="match status" value="1"/>
</dbReference>
<dbReference type="EMBL" id="BTSY01000005">
    <property type="protein sequence ID" value="GMT31009.1"/>
    <property type="molecule type" value="Genomic_DNA"/>
</dbReference>
<dbReference type="AlphaFoldDB" id="A0AAV5WG43"/>
<protein>
    <recommendedName>
        <fullName evidence="11">UDP-glucuronosyltransferase</fullName>
        <ecNumber evidence="11">2.4.1.17</ecNumber>
    </recommendedName>
</protein>
<accession>A0AAV5WG43</accession>
<evidence type="ECO:0000256" key="11">
    <source>
        <dbReference type="RuleBase" id="RU362059"/>
    </source>
</evidence>
<reference evidence="12" key="1">
    <citation type="submission" date="2023-10" db="EMBL/GenBank/DDBJ databases">
        <title>Genome assembly of Pristionchus species.</title>
        <authorList>
            <person name="Yoshida K."/>
            <person name="Sommer R.J."/>
        </authorList>
    </citation>
    <scope>NUCLEOTIDE SEQUENCE</scope>
    <source>
        <strain evidence="12">RS5133</strain>
    </source>
</reference>
<dbReference type="PROSITE" id="PS00375">
    <property type="entry name" value="UDPGT"/>
    <property type="match status" value="1"/>
</dbReference>
<evidence type="ECO:0000256" key="3">
    <source>
        <dbReference type="ARBA" id="ARBA00022676"/>
    </source>
</evidence>
<evidence type="ECO:0000313" key="12">
    <source>
        <dbReference type="EMBL" id="GMT31009.1"/>
    </source>
</evidence>
<evidence type="ECO:0000256" key="5">
    <source>
        <dbReference type="ARBA" id="ARBA00022692"/>
    </source>
</evidence>
<comment type="subcellular location">
    <subcellularLocation>
        <location evidence="1 11">Membrane</location>
        <topology evidence="1 11">Single-pass membrane protein</topology>
    </subcellularLocation>
</comment>
<dbReference type="Gene3D" id="3.40.50.2000">
    <property type="entry name" value="Glycogen Phosphorylase B"/>
    <property type="match status" value="1"/>
</dbReference>
<keyword evidence="7" id="KW-1133">Transmembrane helix</keyword>
<keyword evidence="6" id="KW-0732">Signal</keyword>
<dbReference type="CDD" id="cd03784">
    <property type="entry name" value="GT1_Gtf-like"/>
    <property type="match status" value="1"/>
</dbReference>
<dbReference type="SUPFAM" id="SSF53756">
    <property type="entry name" value="UDP-Glycosyltransferase/glycogen phosphorylase"/>
    <property type="match status" value="1"/>
</dbReference>
<evidence type="ECO:0000256" key="1">
    <source>
        <dbReference type="ARBA" id="ARBA00004167"/>
    </source>
</evidence>
<keyword evidence="4 10" id="KW-0808">Transferase</keyword>
<feature type="non-terminal residue" evidence="12">
    <location>
        <position position="1"/>
    </location>
</feature>
<keyword evidence="13" id="KW-1185">Reference proteome</keyword>
<dbReference type="GO" id="GO:0015020">
    <property type="term" value="F:glucuronosyltransferase activity"/>
    <property type="evidence" value="ECO:0007669"/>
    <property type="project" value="UniProtKB-EC"/>
</dbReference>
<evidence type="ECO:0000256" key="9">
    <source>
        <dbReference type="ARBA" id="ARBA00047475"/>
    </source>
</evidence>
<dbReference type="Proteomes" id="UP001432322">
    <property type="component" value="Unassembled WGS sequence"/>
</dbReference>
<dbReference type="EC" id="2.4.1.17" evidence="11"/>
<evidence type="ECO:0000313" key="13">
    <source>
        <dbReference type="Proteomes" id="UP001432322"/>
    </source>
</evidence>
<dbReference type="PANTHER" id="PTHR48043">
    <property type="entry name" value="EG:EG0003.4 PROTEIN-RELATED"/>
    <property type="match status" value="1"/>
</dbReference>
<comment type="catalytic activity">
    <reaction evidence="9 11">
        <text>glucuronate acceptor + UDP-alpha-D-glucuronate = acceptor beta-D-glucuronoside + UDP + H(+)</text>
        <dbReference type="Rhea" id="RHEA:21032"/>
        <dbReference type="ChEBI" id="CHEBI:15378"/>
        <dbReference type="ChEBI" id="CHEBI:58052"/>
        <dbReference type="ChEBI" id="CHEBI:58223"/>
        <dbReference type="ChEBI" id="CHEBI:132367"/>
        <dbReference type="ChEBI" id="CHEBI:132368"/>
        <dbReference type="EC" id="2.4.1.17"/>
    </reaction>
</comment>
<keyword evidence="8" id="KW-0472">Membrane</keyword>
<evidence type="ECO:0000256" key="8">
    <source>
        <dbReference type="ARBA" id="ARBA00023136"/>
    </source>
</evidence>
<dbReference type="PANTHER" id="PTHR48043:SF23">
    <property type="entry name" value="UDP-GLUCURONOSYLTRANSFERASE"/>
    <property type="match status" value="1"/>
</dbReference>
<evidence type="ECO:0000256" key="2">
    <source>
        <dbReference type="ARBA" id="ARBA00009995"/>
    </source>
</evidence>
<evidence type="ECO:0000256" key="6">
    <source>
        <dbReference type="ARBA" id="ARBA00022729"/>
    </source>
</evidence>
<evidence type="ECO:0000256" key="7">
    <source>
        <dbReference type="ARBA" id="ARBA00022989"/>
    </source>
</evidence>
<keyword evidence="3 10" id="KW-0328">Glycosyltransferase</keyword>
<dbReference type="FunFam" id="3.40.50.2000:FF:000038">
    <property type="entry name" value="UDP-GlucuronosylTransferase"/>
    <property type="match status" value="1"/>
</dbReference>
<dbReference type="InterPro" id="IPR035595">
    <property type="entry name" value="UDP_glycos_trans_CS"/>
</dbReference>
<proteinExistence type="inferred from homology"/>
<evidence type="ECO:0000256" key="10">
    <source>
        <dbReference type="RuleBase" id="RU003718"/>
    </source>
</evidence>
<dbReference type="GO" id="GO:0016020">
    <property type="term" value="C:membrane"/>
    <property type="evidence" value="ECO:0007669"/>
    <property type="project" value="UniProtKB-SubCell"/>
</dbReference>
<comment type="similarity">
    <text evidence="2 10">Belongs to the UDP-glycosyltransferase family.</text>
</comment>
<feature type="non-terminal residue" evidence="12">
    <location>
        <position position="407"/>
    </location>
</feature>
<name>A0AAV5WG43_9BILA</name>
<comment type="caution">
    <text evidence="12">The sequence shown here is derived from an EMBL/GenBank/DDBJ whole genome shotgun (WGS) entry which is preliminary data.</text>
</comment>
<dbReference type="InterPro" id="IPR050271">
    <property type="entry name" value="UDP-glycosyltransferase"/>
</dbReference>
<evidence type="ECO:0000256" key="4">
    <source>
        <dbReference type="ARBA" id="ARBA00022679"/>
    </source>
</evidence>
<keyword evidence="5" id="KW-0812">Transmembrane</keyword>
<dbReference type="InterPro" id="IPR002213">
    <property type="entry name" value="UDP_glucos_trans"/>
</dbReference>
<organism evidence="12 13">
    <name type="scientific">Pristionchus fissidentatus</name>
    <dbReference type="NCBI Taxonomy" id="1538716"/>
    <lineage>
        <taxon>Eukaryota</taxon>
        <taxon>Metazoa</taxon>
        <taxon>Ecdysozoa</taxon>
        <taxon>Nematoda</taxon>
        <taxon>Chromadorea</taxon>
        <taxon>Rhabditida</taxon>
        <taxon>Rhabditina</taxon>
        <taxon>Diplogasteromorpha</taxon>
        <taxon>Diplogasteroidea</taxon>
        <taxon>Neodiplogasteridae</taxon>
        <taxon>Pristionchus</taxon>
    </lineage>
</organism>